<dbReference type="AlphaFoldDB" id="A0A1C3VQD7"/>
<dbReference type="Proteomes" id="UP000199435">
    <property type="component" value="Unassembled WGS sequence"/>
</dbReference>
<evidence type="ECO:0000313" key="2">
    <source>
        <dbReference type="EMBL" id="SCB29996.1"/>
    </source>
</evidence>
<protein>
    <submittedName>
        <fullName evidence="2">Uncharacterized protein</fullName>
    </submittedName>
</protein>
<gene>
    <name evidence="2" type="ORF">GA0061102_101682</name>
</gene>
<organism evidence="2 3">
    <name type="scientific">Rhizobium miluonense</name>
    <dbReference type="NCBI Taxonomy" id="411945"/>
    <lineage>
        <taxon>Bacteria</taxon>
        <taxon>Pseudomonadati</taxon>
        <taxon>Pseudomonadota</taxon>
        <taxon>Alphaproteobacteria</taxon>
        <taxon>Hyphomicrobiales</taxon>
        <taxon>Rhizobiaceae</taxon>
        <taxon>Rhizobium/Agrobacterium group</taxon>
        <taxon>Rhizobium</taxon>
    </lineage>
</organism>
<name>A0A1C3VQD7_9HYPH</name>
<accession>A0A1C3VQD7</accession>
<evidence type="ECO:0000256" key="1">
    <source>
        <dbReference type="SAM" id="MobiDB-lite"/>
    </source>
</evidence>
<evidence type="ECO:0000313" key="3">
    <source>
        <dbReference type="Proteomes" id="UP000199435"/>
    </source>
</evidence>
<keyword evidence="3" id="KW-1185">Reference proteome</keyword>
<feature type="region of interest" description="Disordered" evidence="1">
    <location>
        <begin position="1"/>
        <end position="80"/>
    </location>
</feature>
<proteinExistence type="predicted"/>
<sequence length="80" mass="8954">MTGFRLKIASSRPSLPHDATGEKIGRHAARSLSPRSSKCPVDRCRRPGTRVEAYHPFPGRLSPEFHPTHNDENQDLNNGH</sequence>
<dbReference type="EMBL" id="FMAH01000016">
    <property type="protein sequence ID" value="SCB29996.1"/>
    <property type="molecule type" value="Genomic_DNA"/>
</dbReference>
<reference evidence="3" key="1">
    <citation type="submission" date="2016-08" db="EMBL/GenBank/DDBJ databases">
        <authorList>
            <person name="Varghese N."/>
            <person name="Submissions Spin"/>
        </authorList>
    </citation>
    <scope>NUCLEOTIDE SEQUENCE [LARGE SCALE GENOMIC DNA]</scope>
    <source>
        <strain evidence="3">HAMBI 2971</strain>
    </source>
</reference>
<dbReference type="STRING" id="411945.GA0061102_101682"/>